<name>A0A0A9H5G0_ARUDO</name>
<proteinExistence type="predicted"/>
<protein>
    <submittedName>
        <fullName evidence="1">Uncharacterized protein</fullName>
    </submittedName>
</protein>
<dbReference type="PANTHER" id="PTHR33165:SF72">
    <property type="entry name" value="F-BOX DOMAIN-CONTAINING PROTEIN"/>
    <property type="match status" value="1"/>
</dbReference>
<reference evidence="1" key="2">
    <citation type="journal article" date="2015" name="Data Brief">
        <title>Shoot transcriptome of the giant reed, Arundo donax.</title>
        <authorList>
            <person name="Barrero R.A."/>
            <person name="Guerrero F.D."/>
            <person name="Moolhuijzen P."/>
            <person name="Goolsby J.A."/>
            <person name="Tidwell J."/>
            <person name="Bellgard S.E."/>
            <person name="Bellgard M.I."/>
        </authorList>
    </citation>
    <scope>NUCLEOTIDE SEQUENCE</scope>
    <source>
        <tissue evidence="1">Shoot tissue taken approximately 20 cm above the soil surface</tissue>
    </source>
</reference>
<reference evidence="1" key="1">
    <citation type="submission" date="2014-09" db="EMBL/GenBank/DDBJ databases">
        <authorList>
            <person name="Magalhaes I.L.F."/>
            <person name="Oliveira U."/>
            <person name="Santos F.R."/>
            <person name="Vidigal T.H.D.A."/>
            <person name="Brescovit A.D."/>
            <person name="Santos A.J."/>
        </authorList>
    </citation>
    <scope>NUCLEOTIDE SEQUENCE</scope>
    <source>
        <tissue evidence="1">Shoot tissue taken approximately 20 cm above the soil surface</tissue>
    </source>
</reference>
<sequence>MNSHCLRLTQSGKGGFIPVSSLGDRALFLGSERCLSVSRNNLPSICGDPIYLPSQDLDPVIMYSVSSGECERTTFSVIHDFEKRIRPSVRPFTLADHLLTYCYHRHW</sequence>
<dbReference type="PANTHER" id="PTHR33165">
    <property type="entry name" value="F-BOX DOMAIN CONTAINING PROTEIN-LIKE-RELATED"/>
    <property type="match status" value="1"/>
</dbReference>
<organism evidence="1">
    <name type="scientific">Arundo donax</name>
    <name type="common">Giant reed</name>
    <name type="synonym">Donax arundinaceus</name>
    <dbReference type="NCBI Taxonomy" id="35708"/>
    <lineage>
        <taxon>Eukaryota</taxon>
        <taxon>Viridiplantae</taxon>
        <taxon>Streptophyta</taxon>
        <taxon>Embryophyta</taxon>
        <taxon>Tracheophyta</taxon>
        <taxon>Spermatophyta</taxon>
        <taxon>Magnoliopsida</taxon>
        <taxon>Liliopsida</taxon>
        <taxon>Poales</taxon>
        <taxon>Poaceae</taxon>
        <taxon>PACMAD clade</taxon>
        <taxon>Arundinoideae</taxon>
        <taxon>Arundineae</taxon>
        <taxon>Arundo</taxon>
    </lineage>
</organism>
<accession>A0A0A9H5G0</accession>
<evidence type="ECO:0000313" key="1">
    <source>
        <dbReference type="EMBL" id="JAE30081.1"/>
    </source>
</evidence>
<dbReference type="AlphaFoldDB" id="A0A0A9H5G0"/>
<dbReference type="EMBL" id="GBRH01167815">
    <property type="protein sequence ID" value="JAE30081.1"/>
    <property type="molecule type" value="Transcribed_RNA"/>
</dbReference>